<reference evidence="3 4" key="1">
    <citation type="journal article" date="2018" name="Gigascience">
        <title>Genomes of trombidid mites reveal novel predicted allergens and laterally-transferred genes associated with secondary metabolism.</title>
        <authorList>
            <person name="Dong X."/>
            <person name="Chaisiri K."/>
            <person name="Xia D."/>
            <person name="Armstrong S.D."/>
            <person name="Fang Y."/>
            <person name="Donnelly M.J."/>
            <person name="Kadowaki T."/>
            <person name="McGarry J.W."/>
            <person name="Darby A.C."/>
            <person name="Makepeace B.L."/>
        </authorList>
    </citation>
    <scope>NUCLEOTIDE SEQUENCE [LARGE SCALE GENOMIC DNA]</scope>
    <source>
        <strain evidence="3">UoL-UT</strain>
    </source>
</reference>
<dbReference type="Pfam" id="PF13906">
    <property type="entry name" value="AA_permease_C"/>
    <property type="match status" value="1"/>
</dbReference>
<dbReference type="Proteomes" id="UP000288716">
    <property type="component" value="Unassembled WGS sequence"/>
</dbReference>
<accession>A0A443SWI7</accession>
<keyword evidence="1" id="KW-0472">Membrane</keyword>
<gene>
    <name evidence="3" type="ORF">B4U80_07800</name>
</gene>
<keyword evidence="1" id="KW-1133">Transmembrane helix</keyword>
<feature type="transmembrane region" description="Helical" evidence="1">
    <location>
        <begin position="84"/>
        <end position="105"/>
    </location>
</feature>
<evidence type="ECO:0000256" key="1">
    <source>
        <dbReference type="SAM" id="Phobius"/>
    </source>
</evidence>
<dbReference type="VEuPathDB" id="VectorBase:LDEU000152"/>
<keyword evidence="4" id="KW-1185">Reference proteome</keyword>
<sequence length="116" mass="12929">MYLFPYGWKVQGPATEESGLFVIKLVGLFFIVTIAFDVILAWFIDSLDVGNNITVSIFIISLVTIAACIFAIARQPQIRCDLKFKAPGVPFVPAFAIIINIYLIFRLSILTLRTAN</sequence>
<dbReference type="OrthoDB" id="3900342at2759"/>
<evidence type="ECO:0000259" key="2">
    <source>
        <dbReference type="Pfam" id="PF13906"/>
    </source>
</evidence>
<evidence type="ECO:0000313" key="4">
    <source>
        <dbReference type="Proteomes" id="UP000288716"/>
    </source>
</evidence>
<feature type="domain" description="Cationic amino acid transporter C-terminal" evidence="2">
    <location>
        <begin position="84"/>
        <end position="111"/>
    </location>
</feature>
<keyword evidence="1" id="KW-0812">Transmembrane</keyword>
<name>A0A443SWI7_9ACAR</name>
<feature type="transmembrane region" description="Helical" evidence="1">
    <location>
        <begin position="50"/>
        <end position="72"/>
    </location>
</feature>
<organism evidence="3 4">
    <name type="scientific">Leptotrombidium deliense</name>
    <dbReference type="NCBI Taxonomy" id="299467"/>
    <lineage>
        <taxon>Eukaryota</taxon>
        <taxon>Metazoa</taxon>
        <taxon>Ecdysozoa</taxon>
        <taxon>Arthropoda</taxon>
        <taxon>Chelicerata</taxon>
        <taxon>Arachnida</taxon>
        <taxon>Acari</taxon>
        <taxon>Acariformes</taxon>
        <taxon>Trombidiformes</taxon>
        <taxon>Prostigmata</taxon>
        <taxon>Anystina</taxon>
        <taxon>Parasitengona</taxon>
        <taxon>Trombiculoidea</taxon>
        <taxon>Trombiculidae</taxon>
        <taxon>Leptotrombidium</taxon>
    </lineage>
</organism>
<dbReference type="InterPro" id="IPR029485">
    <property type="entry name" value="CAT_C"/>
</dbReference>
<feature type="transmembrane region" description="Helical" evidence="1">
    <location>
        <begin position="21"/>
        <end position="44"/>
    </location>
</feature>
<evidence type="ECO:0000313" key="3">
    <source>
        <dbReference type="EMBL" id="RWS31883.1"/>
    </source>
</evidence>
<protein>
    <submittedName>
        <fullName evidence="3">Putative cationic amino acid transporter-like protein</fullName>
    </submittedName>
</protein>
<proteinExistence type="predicted"/>
<dbReference type="AlphaFoldDB" id="A0A443SWI7"/>
<dbReference type="STRING" id="299467.A0A443SWI7"/>
<comment type="caution">
    <text evidence="3">The sequence shown here is derived from an EMBL/GenBank/DDBJ whole genome shotgun (WGS) entry which is preliminary data.</text>
</comment>
<dbReference type="EMBL" id="NCKV01000035">
    <property type="protein sequence ID" value="RWS31883.1"/>
    <property type="molecule type" value="Genomic_DNA"/>
</dbReference>